<evidence type="ECO:0000313" key="9">
    <source>
        <dbReference type="Proteomes" id="UP000230790"/>
    </source>
</evidence>
<dbReference type="PROSITE" id="PS51318">
    <property type="entry name" value="TAT"/>
    <property type="match status" value="1"/>
</dbReference>
<feature type="signal peptide" evidence="6">
    <location>
        <begin position="1"/>
        <end position="25"/>
    </location>
</feature>
<dbReference type="PANTHER" id="PTHR38439">
    <property type="entry name" value="AURACYANIN-B"/>
    <property type="match status" value="1"/>
</dbReference>
<dbReference type="GO" id="GO:0005507">
    <property type="term" value="F:copper ion binding"/>
    <property type="evidence" value="ECO:0007669"/>
    <property type="project" value="InterPro"/>
</dbReference>
<dbReference type="InterPro" id="IPR050845">
    <property type="entry name" value="Cu-binding_ET"/>
</dbReference>
<name>A0A2M8QCT4_9CHLR</name>
<keyword evidence="4" id="KW-0186">Copper</keyword>
<dbReference type="InterPro" id="IPR000923">
    <property type="entry name" value="BlueCu_1"/>
</dbReference>
<evidence type="ECO:0000256" key="2">
    <source>
        <dbReference type="ARBA" id="ARBA00022723"/>
    </source>
</evidence>
<dbReference type="PROSITE" id="PS51257">
    <property type="entry name" value="PROKAR_LIPOPROTEIN"/>
    <property type="match status" value="1"/>
</dbReference>
<evidence type="ECO:0000259" key="7">
    <source>
        <dbReference type="Pfam" id="PF00127"/>
    </source>
</evidence>
<organism evidence="8 9">
    <name type="scientific">Candidatus Thermofonsia Clade 3 bacterium</name>
    <dbReference type="NCBI Taxonomy" id="2364212"/>
    <lineage>
        <taxon>Bacteria</taxon>
        <taxon>Bacillati</taxon>
        <taxon>Chloroflexota</taxon>
        <taxon>Candidatus Thermofontia</taxon>
        <taxon>Candidatus Thermofonsia Clade 3</taxon>
    </lineage>
</organism>
<dbReference type="GO" id="GO:0009055">
    <property type="term" value="F:electron transfer activity"/>
    <property type="evidence" value="ECO:0007669"/>
    <property type="project" value="InterPro"/>
</dbReference>
<keyword evidence="1" id="KW-0813">Transport</keyword>
<accession>A0A2M8QCT4</accession>
<comment type="caution">
    <text evidence="8">The sequence shown here is derived from an EMBL/GenBank/DDBJ whole genome shotgun (WGS) entry which is preliminary data.</text>
</comment>
<evidence type="ECO:0000256" key="4">
    <source>
        <dbReference type="ARBA" id="ARBA00023008"/>
    </source>
</evidence>
<dbReference type="AlphaFoldDB" id="A0A2M8QCT4"/>
<dbReference type="InterPro" id="IPR008972">
    <property type="entry name" value="Cupredoxin"/>
</dbReference>
<dbReference type="PANTHER" id="PTHR38439:SF2">
    <property type="entry name" value="OUTER MEMBRANE PROTEIN H.8"/>
    <property type="match status" value="1"/>
</dbReference>
<dbReference type="Gene3D" id="2.60.40.420">
    <property type="entry name" value="Cupredoxins - blue copper proteins"/>
    <property type="match status" value="1"/>
</dbReference>
<gene>
    <name evidence="8" type="ORF">CUN48_07595</name>
</gene>
<sequence>MARDISRRSFLALISVSMASGVSLAACGGDSGQPAQPTAPPPGSGGEVSITLASKGSTPFYDRDRLEVKAGARVTLTFKNAADPGSNRTFNWVLVKPNTQLRVVSDGQSEGSPETSYVKPNDPNVIAHTRLVAAGESDTITFDAPPPGEYPFICTFPGYYNTMNGVLVVR</sequence>
<dbReference type="CDD" id="cd04233">
    <property type="entry name" value="Auracyanin"/>
    <property type="match status" value="1"/>
</dbReference>
<evidence type="ECO:0000256" key="6">
    <source>
        <dbReference type="SAM" id="SignalP"/>
    </source>
</evidence>
<feature type="domain" description="Blue (type 1) copper" evidence="7">
    <location>
        <begin position="60"/>
        <end position="169"/>
    </location>
</feature>
<keyword evidence="2" id="KW-0479">Metal-binding</keyword>
<feature type="chain" id="PRO_5014656994" description="Blue (type 1) copper domain-containing protein" evidence="6">
    <location>
        <begin position="26"/>
        <end position="170"/>
    </location>
</feature>
<keyword evidence="6" id="KW-0732">Signal</keyword>
<dbReference type="InterPro" id="IPR006311">
    <property type="entry name" value="TAT_signal"/>
</dbReference>
<proteinExistence type="predicted"/>
<evidence type="ECO:0000256" key="5">
    <source>
        <dbReference type="SAM" id="MobiDB-lite"/>
    </source>
</evidence>
<dbReference type="Proteomes" id="UP000230790">
    <property type="component" value="Unassembled WGS sequence"/>
</dbReference>
<dbReference type="Pfam" id="PF00127">
    <property type="entry name" value="Copper-bind"/>
    <property type="match status" value="1"/>
</dbReference>
<reference evidence="8 9" key="1">
    <citation type="submission" date="2017-11" db="EMBL/GenBank/DDBJ databases">
        <title>Evolution of Phototrophy in the Chloroflexi Phylum Driven by Horizontal Gene Transfer.</title>
        <authorList>
            <person name="Ward L.M."/>
            <person name="Hemp J."/>
            <person name="Shih P.M."/>
            <person name="Mcglynn S.E."/>
            <person name="Fischer W."/>
        </authorList>
    </citation>
    <scope>NUCLEOTIDE SEQUENCE [LARGE SCALE GENOMIC DNA]</scope>
    <source>
        <strain evidence="8">JP3_7</strain>
    </source>
</reference>
<evidence type="ECO:0000313" key="8">
    <source>
        <dbReference type="EMBL" id="PJF47619.1"/>
    </source>
</evidence>
<dbReference type="EMBL" id="PGTN01000040">
    <property type="protein sequence ID" value="PJF47619.1"/>
    <property type="molecule type" value="Genomic_DNA"/>
</dbReference>
<feature type="region of interest" description="Disordered" evidence="5">
    <location>
        <begin position="28"/>
        <end position="48"/>
    </location>
</feature>
<evidence type="ECO:0000256" key="1">
    <source>
        <dbReference type="ARBA" id="ARBA00022448"/>
    </source>
</evidence>
<evidence type="ECO:0000256" key="3">
    <source>
        <dbReference type="ARBA" id="ARBA00022982"/>
    </source>
</evidence>
<protein>
    <recommendedName>
        <fullName evidence="7">Blue (type 1) copper domain-containing protein</fullName>
    </recommendedName>
</protein>
<keyword evidence="3" id="KW-0249">Electron transport</keyword>
<dbReference type="SUPFAM" id="SSF49503">
    <property type="entry name" value="Cupredoxins"/>
    <property type="match status" value="1"/>
</dbReference>